<evidence type="ECO:0000256" key="2">
    <source>
        <dbReference type="ARBA" id="ARBA00009347"/>
    </source>
</evidence>
<evidence type="ECO:0000313" key="10">
    <source>
        <dbReference type="Proteomes" id="UP000216052"/>
    </source>
</evidence>
<reference evidence="9" key="1">
    <citation type="submission" date="2024-05" db="EMBL/GenBank/DDBJ databases">
        <title>Isolation and characterization of Sporomusa carbonis sp. nov., a carboxydotrophic hydrogenogen in the genus of Sporomusa isolated from a charcoal burning pile.</title>
        <authorList>
            <person name="Boeer T."/>
            <person name="Rosenbaum F."/>
            <person name="Eysell L."/>
            <person name="Mueller V."/>
            <person name="Daniel R."/>
            <person name="Poehlein A."/>
        </authorList>
    </citation>
    <scope>NUCLEOTIDE SEQUENCE [LARGE SCALE GENOMIC DNA]</scope>
    <source>
        <strain evidence="9">DSM 3132</strain>
    </source>
</reference>
<comment type="similarity">
    <text evidence="2 5">Belongs to the acyl-CoA dehydrogenase family.</text>
</comment>
<dbReference type="Pfam" id="PF02771">
    <property type="entry name" value="Acyl-CoA_dh_N"/>
    <property type="match status" value="1"/>
</dbReference>
<evidence type="ECO:0000256" key="4">
    <source>
        <dbReference type="ARBA" id="ARBA00022827"/>
    </source>
</evidence>
<evidence type="ECO:0000259" key="7">
    <source>
        <dbReference type="Pfam" id="PF02770"/>
    </source>
</evidence>
<gene>
    <name evidence="9" type="primary">acdA_2</name>
    <name evidence="9" type="ORF">SPACI_053360</name>
</gene>
<comment type="cofactor">
    <cofactor evidence="1 5">
        <name>FAD</name>
        <dbReference type="ChEBI" id="CHEBI:57692"/>
    </cofactor>
</comment>
<evidence type="ECO:0000256" key="5">
    <source>
        <dbReference type="RuleBase" id="RU362125"/>
    </source>
</evidence>
<dbReference type="PANTHER" id="PTHR43884:SF12">
    <property type="entry name" value="ISOVALERYL-COA DEHYDROGENASE, MITOCHONDRIAL-RELATED"/>
    <property type="match status" value="1"/>
</dbReference>
<evidence type="ECO:0000256" key="3">
    <source>
        <dbReference type="ARBA" id="ARBA00022630"/>
    </source>
</evidence>
<dbReference type="InterPro" id="IPR006091">
    <property type="entry name" value="Acyl-CoA_Oxase/DH_mid-dom"/>
</dbReference>
<feature type="domain" description="Acyl-CoA oxidase/dehydrogenase middle" evidence="7">
    <location>
        <begin position="121"/>
        <end position="216"/>
    </location>
</feature>
<keyword evidence="3 5" id="KW-0285">Flavoprotein</keyword>
<dbReference type="PROSITE" id="PS00072">
    <property type="entry name" value="ACYL_COA_DH_1"/>
    <property type="match status" value="1"/>
</dbReference>
<dbReference type="Proteomes" id="UP000216052">
    <property type="component" value="Chromosome"/>
</dbReference>
<dbReference type="SUPFAM" id="SSF47203">
    <property type="entry name" value="Acyl-CoA dehydrogenase C-terminal domain-like"/>
    <property type="match status" value="1"/>
</dbReference>
<dbReference type="InterPro" id="IPR013786">
    <property type="entry name" value="AcylCoA_DH/ox_N"/>
</dbReference>
<dbReference type="InterPro" id="IPR009100">
    <property type="entry name" value="AcylCoA_DH/oxidase_NM_dom_sf"/>
</dbReference>
<dbReference type="InterPro" id="IPR046373">
    <property type="entry name" value="Acyl-CoA_Oxase/DH_mid-dom_sf"/>
</dbReference>
<evidence type="ECO:0000256" key="1">
    <source>
        <dbReference type="ARBA" id="ARBA00001974"/>
    </source>
</evidence>
<dbReference type="InterPro" id="IPR006089">
    <property type="entry name" value="Acyl-CoA_DH_CS"/>
</dbReference>
<accession>A0ABZ3JBN0</accession>
<dbReference type="GO" id="GO:0016491">
    <property type="term" value="F:oxidoreductase activity"/>
    <property type="evidence" value="ECO:0007669"/>
    <property type="project" value="UniProtKB-KW"/>
</dbReference>
<evidence type="ECO:0000259" key="8">
    <source>
        <dbReference type="Pfam" id="PF02771"/>
    </source>
</evidence>
<evidence type="ECO:0000313" key="9">
    <source>
        <dbReference type="EMBL" id="XFO75221.1"/>
    </source>
</evidence>
<dbReference type="Pfam" id="PF02770">
    <property type="entry name" value="Acyl-CoA_dh_M"/>
    <property type="match status" value="1"/>
</dbReference>
<dbReference type="InterPro" id="IPR036250">
    <property type="entry name" value="AcylCo_DH-like_C"/>
</dbReference>
<feature type="domain" description="Acyl-CoA dehydrogenase/oxidase C-terminal" evidence="6">
    <location>
        <begin position="228"/>
        <end position="376"/>
    </location>
</feature>
<proteinExistence type="inferred from homology"/>
<dbReference type="EMBL" id="CP155571">
    <property type="protein sequence ID" value="XFO75221.1"/>
    <property type="molecule type" value="Genomic_DNA"/>
</dbReference>
<evidence type="ECO:0000259" key="6">
    <source>
        <dbReference type="Pfam" id="PF00441"/>
    </source>
</evidence>
<dbReference type="RefSeq" id="WP_093792325.1">
    <property type="nucleotide sequence ID" value="NZ_CP155571.1"/>
</dbReference>
<protein>
    <submittedName>
        <fullName evidence="9">Acyl-CoA dehydrogenase</fullName>
        <ecNumber evidence="9">1.3.99.-</ecNumber>
    </submittedName>
</protein>
<dbReference type="EC" id="1.3.99.-" evidence="9"/>
<dbReference type="InterPro" id="IPR037069">
    <property type="entry name" value="AcylCoA_DH/ox_N_sf"/>
</dbReference>
<name>A0ABZ3JBN0_SPOA4</name>
<dbReference type="Gene3D" id="1.20.140.10">
    <property type="entry name" value="Butyryl-CoA Dehydrogenase, subunit A, domain 3"/>
    <property type="match status" value="1"/>
</dbReference>
<dbReference type="SUPFAM" id="SSF56645">
    <property type="entry name" value="Acyl-CoA dehydrogenase NM domain-like"/>
    <property type="match status" value="1"/>
</dbReference>
<feature type="domain" description="Acyl-CoA dehydrogenase/oxidase N-terminal" evidence="8">
    <location>
        <begin position="8"/>
        <end position="117"/>
    </location>
</feature>
<dbReference type="PANTHER" id="PTHR43884">
    <property type="entry name" value="ACYL-COA DEHYDROGENASE"/>
    <property type="match status" value="1"/>
</dbReference>
<keyword evidence="5 9" id="KW-0560">Oxidoreductase</keyword>
<dbReference type="Pfam" id="PF00441">
    <property type="entry name" value="Acyl-CoA_dh_1"/>
    <property type="match status" value="1"/>
</dbReference>
<keyword evidence="10" id="KW-1185">Reference proteome</keyword>
<keyword evidence="4 5" id="KW-0274">FAD</keyword>
<sequence>MVDKSLTVEQQRLQQLARDFTKQHIIPAAGEYDKTGEFPMFIFEEAKKVGLNCMAVPAEYGGPGYDSVAQSVVVEEWGYGCAAFATTLNGNGLSAYPVIIAGNAEQKKLFFGRLVSGGLGGFALTEPGAGSDAGAVSTIAKLDGDEWVLNGTKCFATTCGYADIMVIIASTDPGKKAKGLSAFVVEKEREGLTVGAVEHKMGIRSSNTVELLLKNVRIPKGHLLGKEGEGMKIAMKTLDLGRPMVASIGVGIAQRALDEAISYVKERLDINGKPLAAHQAVAFKIADMQIQVEAARQLVRNVFRLKEAGLPYTKEAAIAKTFATDTAMQVAATAVGLMGSFGYSQDSIVEKLMRDAKVTQIYEGTNQVQRIVISGHLLRS</sequence>
<organism evidence="9 10">
    <name type="scientific">Sporomusa acidovorans (strain ATCC 49682 / DSM 3132 / Mol)</name>
    <dbReference type="NCBI Taxonomy" id="1123286"/>
    <lineage>
        <taxon>Bacteria</taxon>
        <taxon>Bacillati</taxon>
        <taxon>Bacillota</taxon>
        <taxon>Negativicutes</taxon>
        <taxon>Selenomonadales</taxon>
        <taxon>Sporomusaceae</taxon>
        <taxon>Sporomusa</taxon>
    </lineage>
</organism>
<dbReference type="Gene3D" id="1.10.540.10">
    <property type="entry name" value="Acyl-CoA dehydrogenase/oxidase, N-terminal domain"/>
    <property type="match status" value="1"/>
</dbReference>
<dbReference type="InterPro" id="IPR009075">
    <property type="entry name" value="AcylCo_DH/oxidase_C"/>
</dbReference>
<dbReference type="Gene3D" id="2.40.110.10">
    <property type="entry name" value="Butyryl-CoA Dehydrogenase, subunit A, domain 2"/>
    <property type="match status" value="1"/>
</dbReference>
<dbReference type="PIRSF" id="PIRSF016578">
    <property type="entry name" value="HsaA"/>
    <property type="match status" value="1"/>
</dbReference>